<name>A0A9P6NRR5_9BASI</name>
<keyword evidence="3" id="KW-1185">Reference proteome</keyword>
<organism evidence="2 3">
    <name type="scientific">Cronartium quercuum f. sp. fusiforme G11</name>
    <dbReference type="NCBI Taxonomy" id="708437"/>
    <lineage>
        <taxon>Eukaryota</taxon>
        <taxon>Fungi</taxon>
        <taxon>Dikarya</taxon>
        <taxon>Basidiomycota</taxon>
        <taxon>Pucciniomycotina</taxon>
        <taxon>Pucciniomycetes</taxon>
        <taxon>Pucciniales</taxon>
        <taxon>Coleosporiaceae</taxon>
        <taxon>Cronartium</taxon>
    </lineage>
</organism>
<evidence type="ECO:0000313" key="2">
    <source>
        <dbReference type="EMBL" id="KAG0152175.1"/>
    </source>
</evidence>
<reference evidence="2" key="1">
    <citation type="submission" date="2013-11" db="EMBL/GenBank/DDBJ databases">
        <title>Genome sequence of the fusiform rust pathogen reveals effectors for host alternation and coevolution with pine.</title>
        <authorList>
            <consortium name="DOE Joint Genome Institute"/>
            <person name="Smith K."/>
            <person name="Pendleton A."/>
            <person name="Kubisiak T."/>
            <person name="Anderson C."/>
            <person name="Salamov A."/>
            <person name="Aerts A."/>
            <person name="Riley R."/>
            <person name="Clum A."/>
            <person name="Lindquist E."/>
            <person name="Ence D."/>
            <person name="Campbell M."/>
            <person name="Kronenberg Z."/>
            <person name="Feau N."/>
            <person name="Dhillon B."/>
            <person name="Hamelin R."/>
            <person name="Burleigh J."/>
            <person name="Smith J."/>
            <person name="Yandell M."/>
            <person name="Nelson C."/>
            <person name="Grigoriev I."/>
            <person name="Davis J."/>
        </authorList>
    </citation>
    <scope>NUCLEOTIDE SEQUENCE</scope>
    <source>
        <strain evidence="2">G11</strain>
    </source>
</reference>
<comment type="caution">
    <text evidence="2">The sequence shown here is derived from an EMBL/GenBank/DDBJ whole genome shotgun (WGS) entry which is preliminary data.</text>
</comment>
<dbReference type="OrthoDB" id="10626501at2759"/>
<dbReference type="Proteomes" id="UP000886653">
    <property type="component" value="Unassembled WGS sequence"/>
</dbReference>
<dbReference type="AlphaFoldDB" id="A0A9P6NRR5"/>
<dbReference type="InterPro" id="IPR046798">
    <property type="entry name" value="2OG-FeII_Oxy_6"/>
</dbReference>
<feature type="domain" description="Tet-like 2OG-Fe(II) oxygenase" evidence="1">
    <location>
        <begin position="2"/>
        <end position="57"/>
    </location>
</feature>
<proteinExistence type="predicted"/>
<protein>
    <recommendedName>
        <fullName evidence="1">Tet-like 2OG-Fe(II) oxygenase domain-containing protein</fullName>
    </recommendedName>
</protein>
<sequence>NTFARNLVFTLNNFYNVPHIDNDAKGWTFGIMMAMNLHTQVLAQVGQGFDFMGGEFV</sequence>
<gene>
    <name evidence="2" type="ORF">CROQUDRAFT_35611</name>
</gene>
<dbReference type="Pfam" id="PF20515">
    <property type="entry name" value="2OG-FeII_Oxy_6"/>
    <property type="match status" value="1"/>
</dbReference>
<dbReference type="EMBL" id="MU167209">
    <property type="protein sequence ID" value="KAG0152175.1"/>
    <property type="molecule type" value="Genomic_DNA"/>
</dbReference>
<evidence type="ECO:0000313" key="3">
    <source>
        <dbReference type="Proteomes" id="UP000886653"/>
    </source>
</evidence>
<evidence type="ECO:0000259" key="1">
    <source>
        <dbReference type="Pfam" id="PF20515"/>
    </source>
</evidence>
<feature type="non-terminal residue" evidence="2">
    <location>
        <position position="1"/>
    </location>
</feature>
<accession>A0A9P6NRR5</accession>